<dbReference type="Pfam" id="PF03591">
    <property type="entry name" value="AzlC"/>
    <property type="match status" value="1"/>
</dbReference>
<dbReference type="PATRIC" id="fig|1069640.6.peg.1096"/>
<evidence type="ECO:0000256" key="8">
    <source>
        <dbReference type="SAM" id="Phobius"/>
    </source>
</evidence>
<keyword evidence="7 8" id="KW-0472">Membrane</keyword>
<keyword evidence="5 8" id="KW-0812">Transmembrane</keyword>
<keyword evidence="3" id="KW-0813">Transport</keyword>
<reference evidence="9 10" key="1">
    <citation type="journal article" date="2012" name="BMC Genomics">
        <title>Genomic sequence analysis and characterization of Sneathia amnii sp. nov.</title>
        <authorList>
            <consortium name="Vaginal Microbiome Consortium (additional members)"/>
            <person name="Harwich M.D.Jr."/>
            <person name="Serrano M.G."/>
            <person name="Fettweis J.M."/>
            <person name="Alves J.M."/>
            <person name="Reimers M.A."/>
            <person name="Buck G.A."/>
            <person name="Jefferson K.K."/>
        </authorList>
    </citation>
    <scope>NUCLEOTIDE SEQUENCE [LARGE SCALE GENOMIC DNA]</scope>
    <source>
        <strain evidence="9 10">SN35</strain>
    </source>
</reference>
<evidence type="ECO:0000256" key="6">
    <source>
        <dbReference type="ARBA" id="ARBA00022989"/>
    </source>
</evidence>
<dbReference type="KEGG" id="sns:VC03_05525"/>
<feature type="transmembrane region" description="Helical" evidence="8">
    <location>
        <begin position="67"/>
        <end position="88"/>
    </location>
</feature>
<sequence length="226" mass="25486">MINKFFKGMKKGLPIGIAYFPFAFTFGFIATNVGINAFKSGVMSFLLYAGTSQVLIVKLLEQNSTMFQIILASTVINVRYILINMPILKRQENESLIKRFINAFFLTDECVSYMILNNIYDIHETIGFGFCAYLSFGISTILGSILGSYMPPLYTQSLNFILYAIFLYLLVQVLMNNLKYIFVVLTTIILKCILVYIGLSASLSILLSIILGALIPLLLKEEYYGE</sequence>
<dbReference type="RefSeq" id="WP_046329039.1">
    <property type="nucleotide sequence ID" value="NZ_CP011280.1"/>
</dbReference>
<dbReference type="STRING" id="187101.VC03_05525"/>
<comment type="subcellular location">
    <subcellularLocation>
        <location evidence="1">Cell membrane</location>
        <topology evidence="1">Multi-pass membrane protein</topology>
    </subcellularLocation>
</comment>
<dbReference type="HOGENOM" id="CLU_065777_3_1_0"/>
<organism evidence="9 10">
    <name type="scientific">Sneathia vaginalis</name>
    <dbReference type="NCBI Taxonomy" id="187101"/>
    <lineage>
        <taxon>Bacteria</taxon>
        <taxon>Fusobacteriati</taxon>
        <taxon>Fusobacteriota</taxon>
        <taxon>Fusobacteriia</taxon>
        <taxon>Fusobacteriales</taxon>
        <taxon>Leptotrichiaceae</taxon>
        <taxon>Sneathia</taxon>
    </lineage>
</organism>
<evidence type="ECO:0000256" key="3">
    <source>
        <dbReference type="ARBA" id="ARBA00022448"/>
    </source>
</evidence>
<proteinExistence type="inferred from homology"/>
<evidence type="ECO:0000313" key="10">
    <source>
        <dbReference type="Proteomes" id="UP000033103"/>
    </source>
</evidence>
<dbReference type="InterPro" id="IPR011606">
    <property type="entry name" value="Brnchd-chn_aa_trnsp_permease"/>
</dbReference>
<accession>A0A0E3ZBQ6</accession>
<comment type="similarity">
    <text evidence="2">Belongs to the AzlC family.</text>
</comment>
<feature type="transmembrane region" description="Helical" evidence="8">
    <location>
        <begin position="127"/>
        <end position="147"/>
    </location>
</feature>
<dbReference type="PANTHER" id="PTHR34979">
    <property type="entry name" value="INNER MEMBRANE PROTEIN YGAZ"/>
    <property type="match status" value="1"/>
</dbReference>
<dbReference type="GO" id="GO:0005886">
    <property type="term" value="C:plasma membrane"/>
    <property type="evidence" value="ECO:0007669"/>
    <property type="project" value="UniProtKB-SubCell"/>
</dbReference>
<evidence type="ECO:0000256" key="5">
    <source>
        <dbReference type="ARBA" id="ARBA00022692"/>
    </source>
</evidence>
<evidence type="ECO:0008006" key="11">
    <source>
        <dbReference type="Google" id="ProtNLM"/>
    </source>
</evidence>
<dbReference type="AlphaFoldDB" id="A0A0E3ZBQ6"/>
<feature type="transmembrane region" description="Helical" evidence="8">
    <location>
        <begin position="153"/>
        <end position="171"/>
    </location>
</feature>
<dbReference type="EMBL" id="CP011280">
    <property type="protein sequence ID" value="AKC95935.1"/>
    <property type="molecule type" value="Genomic_DNA"/>
</dbReference>
<evidence type="ECO:0000313" key="9">
    <source>
        <dbReference type="EMBL" id="AKC95935.1"/>
    </source>
</evidence>
<evidence type="ECO:0000256" key="4">
    <source>
        <dbReference type="ARBA" id="ARBA00022475"/>
    </source>
</evidence>
<keyword evidence="6 8" id="KW-1133">Transmembrane helix</keyword>
<dbReference type="Proteomes" id="UP000033103">
    <property type="component" value="Chromosome"/>
</dbReference>
<name>A0A0E3ZBQ6_9FUSO</name>
<keyword evidence="10" id="KW-1185">Reference proteome</keyword>
<dbReference type="GO" id="GO:1903785">
    <property type="term" value="P:L-valine transmembrane transport"/>
    <property type="evidence" value="ECO:0007669"/>
    <property type="project" value="TreeGrafter"/>
</dbReference>
<evidence type="ECO:0000256" key="2">
    <source>
        <dbReference type="ARBA" id="ARBA00010735"/>
    </source>
</evidence>
<feature type="transmembrane region" description="Helical" evidence="8">
    <location>
        <begin position="12"/>
        <end position="35"/>
    </location>
</feature>
<keyword evidence="4" id="KW-1003">Cell membrane</keyword>
<dbReference type="OrthoDB" id="81530at2"/>
<evidence type="ECO:0000256" key="1">
    <source>
        <dbReference type="ARBA" id="ARBA00004651"/>
    </source>
</evidence>
<gene>
    <name evidence="9" type="ORF">VC03_05525</name>
</gene>
<dbReference type="PANTHER" id="PTHR34979:SF1">
    <property type="entry name" value="INNER MEMBRANE PROTEIN YGAZ"/>
    <property type="match status" value="1"/>
</dbReference>
<protein>
    <recommendedName>
        <fullName evidence="11">Branched-chain amino acid ABC transporter permease</fullName>
    </recommendedName>
</protein>
<evidence type="ECO:0000256" key="7">
    <source>
        <dbReference type="ARBA" id="ARBA00023136"/>
    </source>
</evidence>
<feature type="transmembrane region" description="Helical" evidence="8">
    <location>
        <begin position="203"/>
        <end position="219"/>
    </location>
</feature>